<dbReference type="EMBL" id="CM039434">
    <property type="protein sequence ID" value="KAI4322777.1"/>
    <property type="molecule type" value="Genomic_DNA"/>
</dbReference>
<comment type="caution">
    <text evidence="1">The sequence shown here is derived from an EMBL/GenBank/DDBJ whole genome shotgun (WGS) entry which is preliminary data.</text>
</comment>
<sequence>MSLKNLMEEKQLDFNQPLLSVRRFSPAAASEADNKSKPDNSLPRVPPLPAYRSELKSGPVTNPGTVPFVWEKTPGRPKDESRLQTWAVERPPVTPKLPPGRVLKVKNQDSNEVPKGASVAQSGAGSNNVSNSKYVTSLDKNVSKPESLEEVLKENENSSSNDGDEIYQDALDTLSRAESFFLNCSVSGLSGLDDQEVQASRSFSADQHARDFMIGRFLPAAKAMASETPQYASWKPPIALDQPRQVKKKVTGERSHLLNQPRPKVLPHYAQDIGKEESEDEVDEYDESENYATKVCGLFPGFCFLNPIPGLRIQDRALSSSVHGMQAKSNAFRSETGKEHARNAYYEKKSVNSRSGFTEEKDFLGIPEKSKNSVAHGIDPHTRGFSTSRNLPASERAQGESNSESPVEKTLYIDSVHMVKSHSDSCSSEAKGQTNLREDSFENFPKDIDIYKNPSVAPLLEDSKHLGIIDEKATLPTKSSGSLDSYNLPCSDKSYNYMQREAKNHSKKTDSESRMAGSQESSDSPVQNSASLETLKLAGHVEVDLKNQGPTKPVFQECTVRTQDPSALASLKVGGDGKIDLERQWLTRLGNQENSNVSSLQLPLALPSPKAPSESWLKRTLPTISSRNIYSSTYLAAQVKAPSQSPNTASLDPKWERIVKSSNVDLGHLRSSEVLLTPIPEV</sequence>
<keyword evidence="2" id="KW-1185">Reference proteome</keyword>
<name>A0ACB9MF69_BAUVA</name>
<protein>
    <submittedName>
        <fullName evidence="1">Uncharacterized protein</fullName>
    </submittedName>
</protein>
<dbReference type="Proteomes" id="UP000828941">
    <property type="component" value="Chromosome 9"/>
</dbReference>
<evidence type="ECO:0000313" key="1">
    <source>
        <dbReference type="EMBL" id="KAI4322777.1"/>
    </source>
</evidence>
<proteinExistence type="predicted"/>
<gene>
    <name evidence="1" type="ORF">L6164_022442</name>
</gene>
<evidence type="ECO:0000313" key="2">
    <source>
        <dbReference type="Proteomes" id="UP000828941"/>
    </source>
</evidence>
<reference evidence="1 2" key="1">
    <citation type="journal article" date="2022" name="DNA Res.">
        <title>Chromosomal-level genome assembly of the orchid tree Bauhinia variegata (Leguminosae; Cercidoideae) supports the allotetraploid origin hypothesis of Bauhinia.</title>
        <authorList>
            <person name="Zhong Y."/>
            <person name="Chen Y."/>
            <person name="Zheng D."/>
            <person name="Pang J."/>
            <person name="Liu Y."/>
            <person name="Luo S."/>
            <person name="Meng S."/>
            <person name="Qian L."/>
            <person name="Wei D."/>
            <person name="Dai S."/>
            <person name="Zhou R."/>
        </authorList>
    </citation>
    <scope>NUCLEOTIDE SEQUENCE [LARGE SCALE GENOMIC DNA]</scope>
    <source>
        <strain evidence="1">BV-YZ2020</strain>
    </source>
</reference>
<organism evidence="1 2">
    <name type="scientific">Bauhinia variegata</name>
    <name type="common">Purple orchid tree</name>
    <name type="synonym">Phanera variegata</name>
    <dbReference type="NCBI Taxonomy" id="167791"/>
    <lineage>
        <taxon>Eukaryota</taxon>
        <taxon>Viridiplantae</taxon>
        <taxon>Streptophyta</taxon>
        <taxon>Embryophyta</taxon>
        <taxon>Tracheophyta</taxon>
        <taxon>Spermatophyta</taxon>
        <taxon>Magnoliopsida</taxon>
        <taxon>eudicotyledons</taxon>
        <taxon>Gunneridae</taxon>
        <taxon>Pentapetalae</taxon>
        <taxon>rosids</taxon>
        <taxon>fabids</taxon>
        <taxon>Fabales</taxon>
        <taxon>Fabaceae</taxon>
        <taxon>Cercidoideae</taxon>
        <taxon>Cercideae</taxon>
        <taxon>Bauhiniinae</taxon>
        <taxon>Bauhinia</taxon>
    </lineage>
</organism>
<accession>A0ACB9MF69</accession>